<protein>
    <submittedName>
        <fullName evidence="2">Uncharacterized protein</fullName>
    </submittedName>
</protein>
<reference evidence="2 3" key="1">
    <citation type="submission" date="2020-02" db="EMBL/GenBank/DDBJ databases">
        <title>Broccoli isolated Pseudomonas sp.</title>
        <authorList>
            <person name="Fujikawa T."/>
            <person name="Sawada H."/>
        </authorList>
    </citation>
    <scope>NUCLEOTIDE SEQUENCE [LARGE SCALE GENOMIC DNA]</scope>
    <source>
        <strain evidence="2 3">JCM 32154</strain>
    </source>
</reference>
<keyword evidence="1" id="KW-0812">Transmembrane</keyword>
<keyword evidence="3" id="KW-1185">Reference proteome</keyword>
<organism evidence="2 3">
    <name type="scientific">Pseudomonas laurentiana</name>
    <dbReference type="NCBI Taxonomy" id="2364649"/>
    <lineage>
        <taxon>Bacteria</taxon>
        <taxon>Pseudomonadati</taxon>
        <taxon>Pseudomonadota</taxon>
        <taxon>Gammaproteobacteria</taxon>
        <taxon>Pseudomonadales</taxon>
        <taxon>Pseudomonadaceae</taxon>
        <taxon>Pseudomonas</taxon>
    </lineage>
</organism>
<accession>A0A6I5RNK1</accession>
<comment type="caution">
    <text evidence="2">The sequence shown here is derived from an EMBL/GenBank/DDBJ whole genome shotgun (WGS) entry which is preliminary data.</text>
</comment>
<evidence type="ECO:0000256" key="1">
    <source>
        <dbReference type="SAM" id="Phobius"/>
    </source>
</evidence>
<keyword evidence="1" id="KW-1133">Transmembrane helix</keyword>
<name>A0A6I5RNK1_9PSED</name>
<feature type="transmembrane region" description="Helical" evidence="1">
    <location>
        <begin position="71"/>
        <end position="92"/>
    </location>
</feature>
<keyword evidence="1" id="KW-0472">Membrane</keyword>
<gene>
    <name evidence="2" type="ORF">G3O07_05295</name>
</gene>
<dbReference type="EMBL" id="JAAHBT010000046">
    <property type="protein sequence ID" value="NES09269.1"/>
    <property type="molecule type" value="Genomic_DNA"/>
</dbReference>
<evidence type="ECO:0000313" key="2">
    <source>
        <dbReference type="EMBL" id="NES09269.1"/>
    </source>
</evidence>
<dbReference type="AlphaFoldDB" id="A0A6I5RNK1"/>
<feature type="transmembrane region" description="Helical" evidence="1">
    <location>
        <begin position="12"/>
        <end position="31"/>
    </location>
</feature>
<sequence>MTAIGYLRIPLRLLLLVVQTVAIYGALAYYADLHWALSAFVPAVFLYFCRIQSVNCALAVLGAFYGWGMSWVGAISVIFGLLALLLIVKAFGDVTQEMAT</sequence>
<dbReference type="Proteomes" id="UP000471751">
    <property type="component" value="Unassembled WGS sequence"/>
</dbReference>
<proteinExistence type="predicted"/>
<evidence type="ECO:0000313" key="3">
    <source>
        <dbReference type="Proteomes" id="UP000471751"/>
    </source>
</evidence>